<keyword evidence="3" id="KW-1185">Reference proteome</keyword>
<sequence length="143" mass="15455">MRVTHLFGAVFAICTSGFLTPAHSAPAGKALTVKAAGKLYGAICQNAYPDLKKAVAVAEANGFSRDQSTKLHEHPTLAAQLRIDAEVCNGRFHVRKGRDELPGAEFAEWSSEMIEPGAKPGKPHMKSAKLSANRRDLAVFRNR</sequence>
<dbReference type="OrthoDB" id="9928508at2"/>
<dbReference type="STRING" id="1156985.SAMN04488118_101227"/>
<evidence type="ECO:0000313" key="3">
    <source>
        <dbReference type="Proteomes" id="UP000198767"/>
    </source>
</evidence>
<dbReference type="RefSeq" id="WP_090214945.1">
    <property type="nucleotide sequence ID" value="NZ_CANLDO010000002.1"/>
</dbReference>
<proteinExistence type="predicted"/>
<feature type="chain" id="PRO_5011454732" evidence="1">
    <location>
        <begin position="25"/>
        <end position="143"/>
    </location>
</feature>
<reference evidence="2 3" key="1">
    <citation type="submission" date="2016-10" db="EMBL/GenBank/DDBJ databases">
        <authorList>
            <person name="de Groot N.N."/>
        </authorList>
    </citation>
    <scope>NUCLEOTIDE SEQUENCE [LARGE SCALE GENOMIC DNA]</scope>
    <source>
        <strain evidence="2 3">U95</strain>
    </source>
</reference>
<protein>
    <submittedName>
        <fullName evidence="2">Uncharacterized protein</fullName>
    </submittedName>
</protein>
<dbReference type="EMBL" id="FMWG01000001">
    <property type="protein sequence ID" value="SCZ50131.1"/>
    <property type="molecule type" value="Genomic_DNA"/>
</dbReference>
<evidence type="ECO:0000256" key="1">
    <source>
        <dbReference type="SAM" id="SignalP"/>
    </source>
</evidence>
<feature type="signal peptide" evidence="1">
    <location>
        <begin position="1"/>
        <end position="24"/>
    </location>
</feature>
<dbReference type="AlphaFoldDB" id="A0A1G5PLQ5"/>
<evidence type="ECO:0000313" key="2">
    <source>
        <dbReference type="EMBL" id="SCZ50131.1"/>
    </source>
</evidence>
<organism evidence="2 3">
    <name type="scientific">Epibacterium ulvae</name>
    <dbReference type="NCBI Taxonomy" id="1156985"/>
    <lineage>
        <taxon>Bacteria</taxon>
        <taxon>Pseudomonadati</taxon>
        <taxon>Pseudomonadota</taxon>
        <taxon>Alphaproteobacteria</taxon>
        <taxon>Rhodobacterales</taxon>
        <taxon>Roseobacteraceae</taxon>
        <taxon>Epibacterium</taxon>
    </lineage>
</organism>
<dbReference type="Proteomes" id="UP000198767">
    <property type="component" value="Unassembled WGS sequence"/>
</dbReference>
<gene>
    <name evidence="2" type="ORF">SAMN04488118_101227</name>
</gene>
<keyword evidence="1" id="KW-0732">Signal</keyword>
<name>A0A1G5PLQ5_9RHOB</name>
<accession>A0A1G5PLQ5</accession>